<dbReference type="PANTHER" id="PTHR48042:SF11">
    <property type="entry name" value="ABC TRANSPORTER G FAMILY MEMBER 11"/>
    <property type="match status" value="1"/>
</dbReference>
<dbReference type="InterPro" id="IPR052215">
    <property type="entry name" value="Plant_ABCG"/>
</dbReference>
<proteinExistence type="inferred from homology"/>
<dbReference type="EMBL" id="LVLJ01001111">
    <property type="protein sequence ID" value="OAE31363.1"/>
    <property type="molecule type" value="Genomic_DNA"/>
</dbReference>
<keyword evidence="6" id="KW-0067">ATP-binding</keyword>
<dbReference type="Pfam" id="PF01061">
    <property type="entry name" value="ABC2_membrane"/>
    <property type="match status" value="1"/>
</dbReference>
<dbReference type="PROSITE" id="PS50893">
    <property type="entry name" value="ABC_TRANSPORTER_2"/>
    <property type="match status" value="1"/>
</dbReference>
<feature type="transmembrane region" description="Helical" evidence="9">
    <location>
        <begin position="618"/>
        <end position="639"/>
    </location>
</feature>
<accession>A0A176WFF1</accession>
<dbReference type="GO" id="GO:0005524">
    <property type="term" value="F:ATP binding"/>
    <property type="evidence" value="ECO:0007669"/>
    <property type="project" value="UniProtKB-KW"/>
</dbReference>
<comment type="subcellular location">
    <subcellularLocation>
        <location evidence="1">Membrane</location>
        <topology evidence="1">Multi-pass membrane protein</topology>
    </subcellularLocation>
</comment>
<evidence type="ECO:0000256" key="4">
    <source>
        <dbReference type="ARBA" id="ARBA00022692"/>
    </source>
</evidence>
<evidence type="ECO:0000259" key="10">
    <source>
        <dbReference type="PROSITE" id="PS50893"/>
    </source>
</evidence>
<feature type="transmembrane region" description="Helical" evidence="9">
    <location>
        <begin position="462"/>
        <end position="495"/>
    </location>
</feature>
<feature type="transmembrane region" description="Helical" evidence="9">
    <location>
        <begin position="560"/>
        <end position="580"/>
    </location>
</feature>
<feature type="transmembrane region" description="Helical" evidence="9">
    <location>
        <begin position="530"/>
        <end position="553"/>
    </location>
</feature>
<feature type="transmembrane region" description="Helical" evidence="9">
    <location>
        <begin position="389"/>
        <end position="411"/>
    </location>
</feature>
<dbReference type="InterPro" id="IPR017871">
    <property type="entry name" value="ABC_transporter-like_CS"/>
</dbReference>
<keyword evidence="12" id="KW-1185">Reference proteome</keyword>
<comment type="caution">
    <text evidence="11">The sequence shown here is derived from an EMBL/GenBank/DDBJ whole genome shotgun (WGS) entry which is preliminary data.</text>
</comment>
<dbReference type="GO" id="GO:0016887">
    <property type="term" value="F:ATP hydrolysis activity"/>
    <property type="evidence" value="ECO:0007669"/>
    <property type="project" value="InterPro"/>
</dbReference>
<keyword evidence="8 9" id="KW-0472">Membrane</keyword>
<evidence type="ECO:0000313" key="12">
    <source>
        <dbReference type="Proteomes" id="UP000077202"/>
    </source>
</evidence>
<protein>
    <recommendedName>
        <fullName evidence="10">ABC transporter domain-containing protein</fullName>
    </recommendedName>
</protein>
<evidence type="ECO:0000313" key="11">
    <source>
        <dbReference type="EMBL" id="OAE31363.1"/>
    </source>
</evidence>
<evidence type="ECO:0000256" key="8">
    <source>
        <dbReference type="ARBA" id="ARBA00023136"/>
    </source>
</evidence>
<dbReference type="InterPro" id="IPR003593">
    <property type="entry name" value="AAA+_ATPase"/>
</dbReference>
<reference evidence="11" key="1">
    <citation type="submission" date="2016-03" db="EMBL/GenBank/DDBJ databases">
        <title>Mechanisms controlling the formation of the plant cell surface in tip-growing cells are functionally conserved among land plants.</title>
        <authorList>
            <person name="Honkanen S."/>
            <person name="Jones V.A."/>
            <person name="Morieri G."/>
            <person name="Champion C."/>
            <person name="Hetherington A.J."/>
            <person name="Kelly S."/>
            <person name="Saint-Marcoux D."/>
            <person name="Proust H."/>
            <person name="Prescott H."/>
            <person name="Dolan L."/>
        </authorList>
    </citation>
    <scope>NUCLEOTIDE SEQUENCE [LARGE SCALE GENOMIC DNA]</scope>
    <source>
        <tissue evidence="11">Whole gametophyte</tissue>
    </source>
</reference>
<evidence type="ECO:0000256" key="3">
    <source>
        <dbReference type="ARBA" id="ARBA00022448"/>
    </source>
</evidence>
<dbReference type="Pfam" id="PF00005">
    <property type="entry name" value="ABC_tran"/>
    <property type="match status" value="1"/>
</dbReference>
<sequence>MPELGERFTTSMHGLSPLSVNIHKRISLDTKDKICANLTWKDLKVVVNGNQTVLQGVSGYADDQKLVAIMGPSGSGKSTLLDTLAGRLTKQAQYEGEIMLNGRKEQLSFGTAAYVAQDDVLLGTLTVLEILHYSAQLRFHKSIEEQERKDLIKAAATDVGLLDCLHTIIGNWHKRGLSGGEKRRVSIAIELLKRPRLLFLDEPTSGLDSASAYHVVQTLKNLTKERRTVVCSIHQPSSDVFELFDALCLLSGGKQVFFGPLAGAQEFFANAGFPCPTMRNPSDHYLRTINSDFDNVHTILQGGGSQRQDIENSYSSFSNPMAKMTTAEQVKILVHLFETSDEKRAVSMRIEELKNEGGRVLASRGSDAAFLTQCWVLTKRSVVNMRRDWGYYWLRLVMYIMLSICIGTIYYKVGKNYTSIMARAACISYVAGFLTFMSIGGFPSFVEDMKVFGRERMNGHYGVAAFAIGNTLSSLPFLFLISVASTMIVYFLVGLHPGITHVIYFLLALFACLVVVESLMMAVASLVPNFLMGIITGAGIQGIFLLVSGFFRLPNDLPKYFWRYPMMYFGFHMYALQGMYENDFTGLTFANTNPSLPRITGEEILVDHYQITVSRSKWWNLSVLFLMAVGYRVIFYVLIRINETYVPLARAYFYRKFHSFRRNNNATTTSISPEE</sequence>
<dbReference type="SUPFAM" id="SSF52540">
    <property type="entry name" value="P-loop containing nucleoside triphosphate hydrolases"/>
    <property type="match status" value="1"/>
</dbReference>
<dbReference type="Gene3D" id="3.40.50.300">
    <property type="entry name" value="P-loop containing nucleotide triphosphate hydrolases"/>
    <property type="match status" value="1"/>
</dbReference>
<evidence type="ECO:0000256" key="5">
    <source>
        <dbReference type="ARBA" id="ARBA00022741"/>
    </source>
</evidence>
<evidence type="ECO:0000256" key="6">
    <source>
        <dbReference type="ARBA" id="ARBA00022840"/>
    </source>
</evidence>
<dbReference type="PANTHER" id="PTHR48042">
    <property type="entry name" value="ABC TRANSPORTER G FAMILY MEMBER 11"/>
    <property type="match status" value="1"/>
</dbReference>
<evidence type="ECO:0000256" key="9">
    <source>
        <dbReference type="SAM" id="Phobius"/>
    </source>
</evidence>
<feature type="domain" description="ABC transporter" evidence="10">
    <location>
        <begin position="38"/>
        <end position="277"/>
    </location>
</feature>
<dbReference type="GO" id="GO:0016020">
    <property type="term" value="C:membrane"/>
    <property type="evidence" value="ECO:0007669"/>
    <property type="project" value="UniProtKB-SubCell"/>
</dbReference>
<comment type="similarity">
    <text evidence="2">Belongs to the ABC transporter superfamily. ABCG family. Eye pigment precursor importer (TC 3.A.1.204) subfamily.</text>
</comment>
<dbReference type="Proteomes" id="UP000077202">
    <property type="component" value="Unassembled WGS sequence"/>
</dbReference>
<organism evidence="11 12">
    <name type="scientific">Marchantia polymorpha subsp. ruderalis</name>
    <dbReference type="NCBI Taxonomy" id="1480154"/>
    <lineage>
        <taxon>Eukaryota</taxon>
        <taxon>Viridiplantae</taxon>
        <taxon>Streptophyta</taxon>
        <taxon>Embryophyta</taxon>
        <taxon>Marchantiophyta</taxon>
        <taxon>Marchantiopsida</taxon>
        <taxon>Marchantiidae</taxon>
        <taxon>Marchantiales</taxon>
        <taxon>Marchantiaceae</taxon>
        <taxon>Marchantia</taxon>
    </lineage>
</organism>
<dbReference type="InterPro" id="IPR003439">
    <property type="entry name" value="ABC_transporter-like_ATP-bd"/>
</dbReference>
<name>A0A176WFF1_MARPO</name>
<dbReference type="InterPro" id="IPR013525">
    <property type="entry name" value="ABC2_TM"/>
</dbReference>
<dbReference type="CDD" id="cd03213">
    <property type="entry name" value="ABCG_EPDR"/>
    <property type="match status" value="1"/>
</dbReference>
<evidence type="ECO:0000256" key="2">
    <source>
        <dbReference type="ARBA" id="ARBA00005814"/>
    </source>
</evidence>
<dbReference type="InterPro" id="IPR027417">
    <property type="entry name" value="P-loop_NTPase"/>
</dbReference>
<feature type="transmembrane region" description="Helical" evidence="9">
    <location>
        <begin position="502"/>
        <end position="524"/>
    </location>
</feature>
<dbReference type="SMART" id="SM00382">
    <property type="entry name" value="AAA"/>
    <property type="match status" value="1"/>
</dbReference>
<keyword evidence="5" id="KW-0547">Nucleotide-binding</keyword>
<keyword evidence="4 9" id="KW-0812">Transmembrane</keyword>
<dbReference type="PROSITE" id="PS00211">
    <property type="entry name" value="ABC_TRANSPORTER_1"/>
    <property type="match status" value="1"/>
</dbReference>
<evidence type="ECO:0000256" key="1">
    <source>
        <dbReference type="ARBA" id="ARBA00004141"/>
    </source>
</evidence>
<dbReference type="AlphaFoldDB" id="A0A176WFF1"/>
<feature type="transmembrane region" description="Helical" evidence="9">
    <location>
        <begin position="420"/>
        <end position="442"/>
    </location>
</feature>
<evidence type="ECO:0000256" key="7">
    <source>
        <dbReference type="ARBA" id="ARBA00022989"/>
    </source>
</evidence>
<keyword evidence="7 9" id="KW-1133">Transmembrane helix</keyword>
<gene>
    <name evidence="11" type="ORF">AXG93_3789s1030</name>
</gene>
<keyword evidence="3" id="KW-0813">Transport</keyword>
<dbReference type="GO" id="GO:0140359">
    <property type="term" value="F:ABC-type transporter activity"/>
    <property type="evidence" value="ECO:0007669"/>
    <property type="project" value="InterPro"/>
</dbReference>